<dbReference type="EMBL" id="PQXH01000100">
    <property type="protein sequence ID" value="TGO11829.1"/>
    <property type="molecule type" value="Genomic_DNA"/>
</dbReference>
<dbReference type="Proteomes" id="UP000297777">
    <property type="component" value="Unassembled WGS sequence"/>
</dbReference>
<comment type="caution">
    <text evidence="2">The sequence shown here is derived from an EMBL/GenBank/DDBJ whole genome shotgun (WGS) entry which is preliminary data.</text>
</comment>
<evidence type="ECO:0000313" key="3">
    <source>
        <dbReference type="Proteomes" id="UP000297777"/>
    </source>
</evidence>
<feature type="region of interest" description="Disordered" evidence="1">
    <location>
        <begin position="632"/>
        <end position="753"/>
    </location>
</feature>
<feature type="compositionally biased region" description="Polar residues" evidence="1">
    <location>
        <begin position="405"/>
        <end position="415"/>
    </location>
</feature>
<evidence type="ECO:0000256" key="1">
    <source>
        <dbReference type="SAM" id="MobiDB-lite"/>
    </source>
</evidence>
<organism evidence="2 3">
    <name type="scientific">Botrytis tulipae</name>
    <dbReference type="NCBI Taxonomy" id="87230"/>
    <lineage>
        <taxon>Eukaryota</taxon>
        <taxon>Fungi</taxon>
        <taxon>Dikarya</taxon>
        <taxon>Ascomycota</taxon>
        <taxon>Pezizomycotina</taxon>
        <taxon>Leotiomycetes</taxon>
        <taxon>Helotiales</taxon>
        <taxon>Sclerotiniaceae</taxon>
        <taxon>Botrytis</taxon>
    </lineage>
</organism>
<feature type="compositionally biased region" description="Low complexity" evidence="1">
    <location>
        <begin position="700"/>
        <end position="710"/>
    </location>
</feature>
<evidence type="ECO:0000313" key="2">
    <source>
        <dbReference type="EMBL" id="TGO11829.1"/>
    </source>
</evidence>
<dbReference type="AlphaFoldDB" id="A0A4Z1EKV6"/>
<accession>A0A4Z1EKV6</accession>
<keyword evidence="3" id="KW-1185">Reference proteome</keyword>
<dbReference type="OrthoDB" id="3544406at2759"/>
<proteinExistence type="predicted"/>
<protein>
    <submittedName>
        <fullName evidence="2">Uncharacterized protein</fullName>
    </submittedName>
</protein>
<name>A0A4Z1EKV6_9HELO</name>
<feature type="region of interest" description="Disordered" evidence="1">
    <location>
        <begin position="550"/>
        <end position="599"/>
    </location>
</feature>
<feature type="compositionally biased region" description="Polar residues" evidence="1">
    <location>
        <begin position="355"/>
        <end position="371"/>
    </location>
</feature>
<sequence>MSTSFKSRDAGAQTVEDIFFDAPEELYEDALENQEVDWVETHPYLDNPDKNHYPDLPTEYLRDEIHNFNDQEPAPFHVNDSEYEMLMVIEECLTNVQEHYETKMKKEDRRFSHVMALYNEVTNRSLDPSKMRTPEALRKERKLYIRCLNESTRYQKLLDREYLVEFNELKMEAGDIMDKWNSRQISLAAVPHKLLVEEHARWTLLRQKQMEYVHDKTKDVVDEQAKRIRELEYALSVAQQKPAATPYIYHETSGMTQAEVMADAYQMMYQQKVSQGIQNVVQPSGYLAQSDNIAVLNGQEQVSADENFAQAQQLHDSQNPGNPDVLADSGEIELSTIADGHQEALHETKLPHTPQAWNVQNQESPTLVTNSEKTDDETISSGRADIIKEGEIVEAEQPVGFEQQEIPQQDTNSPRDQSDFVKPTGQEEPIATGGIISQVQENVDDNTQEVQQPVNPLPTPPLDAAFPIIANEQMRQDSYVNFMEDEEDEGRMYPVHSSDPIKKAWARKKLDLDFDKKKIDTVDEIMQTGRKEAALEKWAETVTGLLAEVSPDDRATEYNIQDFDEDEKSDDEYGRKRTFGTYEEDNEREEEHSRKRVRPIGSVGSSLLGYCEDFLLNEMQIPIRTAANSLVFEPTPDDSPDQDMWEEPATSYVGHDGVYYDPDGRRQYTQVDAGQEHFDHDANNGGYPVRQDTPPPPPQQSTSLPSAPAPQIRPYRSRFAATRRNDPAPARQSRQKMLRSQWGHWQTKLFSQT</sequence>
<reference evidence="2 3" key="1">
    <citation type="submission" date="2017-12" db="EMBL/GenBank/DDBJ databases">
        <title>Comparative genomics of Botrytis spp.</title>
        <authorList>
            <person name="Valero-Jimenez C.A."/>
            <person name="Tapia P."/>
            <person name="Veloso J."/>
            <person name="Silva-Moreno E."/>
            <person name="Staats M."/>
            <person name="Valdes J.H."/>
            <person name="Van Kan J.A.L."/>
        </authorList>
    </citation>
    <scope>NUCLEOTIDE SEQUENCE [LARGE SCALE GENOMIC DNA]</scope>
    <source>
        <strain evidence="2 3">Bt9001</strain>
    </source>
</reference>
<gene>
    <name evidence="2" type="ORF">BTUL_0100g00060</name>
</gene>
<feature type="compositionally biased region" description="Acidic residues" evidence="1">
    <location>
        <begin position="635"/>
        <end position="646"/>
    </location>
</feature>
<feature type="region of interest" description="Disordered" evidence="1">
    <location>
        <begin position="351"/>
        <end position="431"/>
    </location>
</feature>